<protein>
    <submittedName>
        <fullName evidence="2">Uncharacterized protein</fullName>
    </submittedName>
</protein>
<dbReference type="RefSeq" id="WP_345498812.1">
    <property type="nucleotide sequence ID" value="NZ_BAABJM010000007.1"/>
</dbReference>
<gene>
    <name evidence="2" type="ORF">GCM10023318_53070</name>
</gene>
<organism evidence="2 3">
    <name type="scientific">Nocardia callitridis</name>
    <dbReference type="NCBI Taxonomy" id="648753"/>
    <lineage>
        <taxon>Bacteria</taxon>
        <taxon>Bacillati</taxon>
        <taxon>Actinomycetota</taxon>
        <taxon>Actinomycetes</taxon>
        <taxon>Mycobacteriales</taxon>
        <taxon>Nocardiaceae</taxon>
        <taxon>Nocardia</taxon>
    </lineage>
</organism>
<comment type="caution">
    <text evidence="2">The sequence shown here is derived from an EMBL/GenBank/DDBJ whole genome shotgun (WGS) entry which is preliminary data.</text>
</comment>
<accession>A0ABP9KUD1</accession>
<evidence type="ECO:0000256" key="1">
    <source>
        <dbReference type="SAM" id="MobiDB-lite"/>
    </source>
</evidence>
<sequence length="90" mass="10145">MPTPKPTLIDHPYTPLAKRPLPAGRPRSWYVLHNRKLKAMRLTIALLDSGTYAPSYATNTRIRRTAEAIGVNPPSKATCALVRTMLRKRH</sequence>
<name>A0ABP9KUD1_9NOCA</name>
<dbReference type="EMBL" id="BAABJM010000007">
    <property type="protein sequence ID" value="GAA5065742.1"/>
    <property type="molecule type" value="Genomic_DNA"/>
</dbReference>
<evidence type="ECO:0000313" key="2">
    <source>
        <dbReference type="EMBL" id="GAA5065742.1"/>
    </source>
</evidence>
<keyword evidence="3" id="KW-1185">Reference proteome</keyword>
<evidence type="ECO:0000313" key="3">
    <source>
        <dbReference type="Proteomes" id="UP001500603"/>
    </source>
</evidence>
<reference evidence="3" key="1">
    <citation type="journal article" date="2019" name="Int. J. Syst. Evol. Microbiol.">
        <title>The Global Catalogue of Microorganisms (GCM) 10K type strain sequencing project: providing services to taxonomists for standard genome sequencing and annotation.</title>
        <authorList>
            <consortium name="The Broad Institute Genomics Platform"/>
            <consortium name="The Broad Institute Genome Sequencing Center for Infectious Disease"/>
            <person name="Wu L."/>
            <person name="Ma J."/>
        </authorList>
    </citation>
    <scope>NUCLEOTIDE SEQUENCE [LARGE SCALE GENOMIC DNA]</scope>
    <source>
        <strain evidence="3">JCM 18298</strain>
    </source>
</reference>
<proteinExistence type="predicted"/>
<feature type="region of interest" description="Disordered" evidence="1">
    <location>
        <begin position="1"/>
        <end position="20"/>
    </location>
</feature>
<dbReference type="Proteomes" id="UP001500603">
    <property type="component" value="Unassembled WGS sequence"/>
</dbReference>